<dbReference type="PANTHER" id="PTHR31363:SF0">
    <property type="entry name" value="TRAF3-INTERACTING PROTEIN 1"/>
    <property type="match status" value="1"/>
</dbReference>
<reference evidence="12" key="2">
    <citation type="submission" date="2025-09" db="UniProtKB">
        <authorList>
            <consortium name="Ensembl"/>
        </authorList>
    </citation>
    <scope>IDENTIFICATION</scope>
</reference>
<keyword evidence="13" id="KW-1185">Reference proteome</keyword>
<accession>A0A2K6PQH8</accession>
<evidence type="ECO:0000259" key="11">
    <source>
        <dbReference type="Pfam" id="PF17749"/>
    </source>
</evidence>
<dbReference type="InterPro" id="IPR018799">
    <property type="entry name" value="TRAF3IP1"/>
</dbReference>
<evidence type="ECO:0000256" key="9">
    <source>
        <dbReference type="SAM" id="MobiDB-lite"/>
    </source>
</evidence>
<evidence type="ECO:0000256" key="7">
    <source>
        <dbReference type="ARBA" id="ARBA00023273"/>
    </source>
</evidence>
<evidence type="ECO:0000313" key="12">
    <source>
        <dbReference type="Ensembl" id="ENSRROP00000018783.1"/>
    </source>
</evidence>
<evidence type="ECO:0000256" key="2">
    <source>
        <dbReference type="ARBA" id="ARBA00004430"/>
    </source>
</evidence>
<dbReference type="GO" id="GO:0036064">
    <property type="term" value="C:ciliary basal body"/>
    <property type="evidence" value="ECO:0007669"/>
    <property type="project" value="TreeGrafter"/>
</dbReference>
<evidence type="ECO:0000256" key="8">
    <source>
        <dbReference type="ARBA" id="ARBA00043971"/>
    </source>
</evidence>
<feature type="domain" description="TRAF3-interacting protein 1 C-terminal" evidence="11">
    <location>
        <begin position="383"/>
        <end position="536"/>
    </location>
</feature>
<reference evidence="12" key="1">
    <citation type="submission" date="2025-08" db="UniProtKB">
        <authorList>
            <consortium name="Ensembl"/>
        </authorList>
    </citation>
    <scope>IDENTIFICATION</scope>
</reference>
<feature type="domain" description="TRAF3-interacting protein 1 N-terminal" evidence="10">
    <location>
        <begin position="3"/>
        <end position="57"/>
    </location>
</feature>
<evidence type="ECO:0000256" key="6">
    <source>
        <dbReference type="ARBA" id="ARBA00023212"/>
    </source>
</evidence>
<comment type="subcellular location">
    <subcellularLocation>
        <location evidence="2">Cytoplasm</location>
        <location evidence="2">Cytoskeleton</location>
        <location evidence="2">Cilium axoneme</location>
    </subcellularLocation>
    <subcellularLocation>
        <location evidence="1">Cytoplasm</location>
        <location evidence="1">Cytoskeleton</location>
        <location evidence="1">Cilium basal body</location>
    </subcellularLocation>
</comment>
<keyword evidence="7" id="KW-0966">Cell projection</keyword>
<keyword evidence="6" id="KW-0206">Cytoskeleton</keyword>
<protein>
    <submittedName>
        <fullName evidence="12">TRAF3 interacting protein 1</fullName>
    </submittedName>
</protein>
<dbReference type="GeneTree" id="ENSGT00720000108822"/>
<dbReference type="Proteomes" id="UP000233200">
    <property type="component" value="Unplaced"/>
</dbReference>
<sequence length="542" mass="61984">MEMFQDKDAKISFLQKAIDVVVMVSGEPLSAKPARIVAGHEPERTNELLQIIGKCCLHKLSSDDAVRRVLAGEKGEVKGRASLTSRSQELDNKNVPEEESRVHKNTEDRGDSEIKERSASRDRKQKEELKEDSKPREKDKDKGKAKENGGNRHREGERERAKARARPDSERQKDRGNRERDRDSEREKETDRKSERGKEKERLRDRDRERDRDKGKDRDRRRVKNGEHSRDLDREKNREHDKPEKKTEISTRASKSLTTKTTKRRSKNSVEGDSTSDAEGDVGPAGQDKTDMPETPGIPNELSSHIRRIPRPGSARPAPPRVKRQDSAEALPTDRSGSGKTVSNVIVESHNSDNEEDDQFVVEAAPQLSEMSEIEMVTAVELEEEEKHGGLVKKILETKKHYEKLQQSPKPGEKERSLFESAWKKEKDIVSKEIEKLRTSIQTLCKSALPLGKIMDYIQEDVDAMQNELQLWHSENRQHAEALQQEQSITDCAVEPLKAELAELEQLIKDQQDKICAVKANILKNEEKIQKMVYSINLTSRR</sequence>
<dbReference type="GO" id="GO:0070507">
    <property type="term" value="P:regulation of microtubule cytoskeleton organization"/>
    <property type="evidence" value="ECO:0007669"/>
    <property type="project" value="TreeGrafter"/>
</dbReference>
<feature type="compositionally biased region" description="Basic and acidic residues" evidence="9">
    <location>
        <begin position="88"/>
        <end position="249"/>
    </location>
</feature>
<proteinExistence type="inferred from homology"/>
<dbReference type="GO" id="GO:0060271">
    <property type="term" value="P:cilium assembly"/>
    <property type="evidence" value="ECO:0007669"/>
    <property type="project" value="TreeGrafter"/>
</dbReference>
<dbReference type="InterPro" id="IPR040468">
    <property type="entry name" value="TRAF3IP1_N"/>
</dbReference>
<dbReference type="AlphaFoldDB" id="A0A2K6PQH8"/>
<evidence type="ECO:0000256" key="1">
    <source>
        <dbReference type="ARBA" id="ARBA00004120"/>
    </source>
</evidence>
<feature type="region of interest" description="Disordered" evidence="9">
    <location>
        <begin position="77"/>
        <end position="359"/>
    </location>
</feature>
<feature type="compositionally biased region" description="Low complexity" evidence="9">
    <location>
        <begin position="250"/>
        <end position="260"/>
    </location>
</feature>
<dbReference type="InterPro" id="IPR042576">
    <property type="entry name" value="TRAF3IP1_N_sf"/>
</dbReference>
<dbReference type="Pfam" id="PF10243">
    <property type="entry name" value="MIP-T3"/>
    <property type="match status" value="1"/>
</dbReference>
<dbReference type="Gene3D" id="1.10.418.50">
    <property type="entry name" value="Microtubule-binding protein MIP-T3"/>
    <property type="match status" value="1"/>
</dbReference>
<dbReference type="PANTHER" id="PTHR31363">
    <property type="entry name" value="TRAF3-INTERACTING PROTEIN 1"/>
    <property type="match status" value="1"/>
</dbReference>
<organism evidence="12 13">
    <name type="scientific">Rhinopithecus roxellana</name>
    <name type="common">Golden snub-nosed monkey</name>
    <name type="synonym">Pygathrix roxellana</name>
    <dbReference type="NCBI Taxonomy" id="61622"/>
    <lineage>
        <taxon>Eukaryota</taxon>
        <taxon>Metazoa</taxon>
        <taxon>Chordata</taxon>
        <taxon>Craniata</taxon>
        <taxon>Vertebrata</taxon>
        <taxon>Euteleostomi</taxon>
        <taxon>Mammalia</taxon>
        <taxon>Eutheria</taxon>
        <taxon>Euarchontoglires</taxon>
        <taxon>Primates</taxon>
        <taxon>Haplorrhini</taxon>
        <taxon>Catarrhini</taxon>
        <taxon>Cercopithecidae</taxon>
        <taxon>Colobinae</taxon>
        <taxon>Rhinopithecus</taxon>
    </lineage>
</organism>
<dbReference type="GO" id="GO:0030992">
    <property type="term" value="C:intraciliary transport particle B"/>
    <property type="evidence" value="ECO:0007669"/>
    <property type="project" value="TreeGrafter"/>
</dbReference>
<evidence type="ECO:0000313" key="13">
    <source>
        <dbReference type="Proteomes" id="UP000233200"/>
    </source>
</evidence>
<keyword evidence="5" id="KW-0175">Coiled coil</keyword>
<comment type="similarity">
    <text evidence="8">Belongs to the TRAF3IP1 family.</text>
</comment>
<dbReference type="Pfam" id="PF17749">
    <property type="entry name" value="MIP-T3_C"/>
    <property type="match status" value="1"/>
</dbReference>
<evidence type="ECO:0000256" key="4">
    <source>
        <dbReference type="ARBA" id="ARBA00022794"/>
    </source>
</evidence>
<keyword evidence="4" id="KW-0970">Cilium biogenesis/degradation</keyword>
<name>A0A2K6PQH8_RHIRO</name>
<dbReference type="InterPro" id="IPR041476">
    <property type="entry name" value="TRAF3IP1_C"/>
</dbReference>
<feature type="compositionally biased region" description="Polar residues" evidence="9">
    <location>
        <begin position="335"/>
        <end position="346"/>
    </location>
</feature>
<evidence type="ECO:0000256" key="3">
    <source>
        <dbReference type="ARBA" id="ARBA00022490"/>
    </source>
</evidence>
<dbReference type="GO" id="GO:0042073">
    <property type="term" value="P:intraciliary transport"/>
    <property type="evidence" value="ECO:0007669"/>
    <property type="project" value="TreeGrafter"/>
</dbReference>
<keyword evidence="3" id="KW-0963">Cytoplasm</keyword>
<dbReference type="GO" id="GO:0008017">
    <property type="term" value="F:microtubule binding"/>
    <property type="evidence" value="ECO:0007669"/>
    <property type="project" value="InterPro"/>
</dbReference>
<evidence type="ECO:0000256" key="5">
    <source>
        <dbReference type="ARBA" id="ARBA00023054"/>
    </source>
</evidence>
<evidence type="ECO:0000259" key="10">
    <source>
        <dbReference type="Pfam" id="PF10243"/>
    </source>
</evidence>
<dbReference type="Ensembl" id="ENSRROT00000042945.1">
    <property type="protein sequence ID" value="ENSRROP00000018783.1"/>
    <property type="gene ID" value="ENSRROG00000033429.1"/>
</dbReference>
<gene>
    <name evidence="12" type="primary">TRAF3IP1</name>
</gene>
<dbReference type="GO" id="GO:0005930">
    <property type="term" value="C:axoneme"/>
    <property type="evidence" value="ECO:0007669"/>
    <property type="project" value="UniProtKB-SubCell"/>
</dbReference>